<dbReference type="STRING" id="1137991.SAMN05660642_01784"/>
<reference evidence="3" key="1">
    <citation type="submission" date="2016-10" db="EMBL/GenBank/DDBJ databases">
        <authorList>
            <person name="Varghese N."/>
            <person name="Submissions S."/>
        </authorList>
    </citation>
    <scope>NUCLEOTIDE SEQUENCE [LARGE SCALE GENOMIC DNA]</scope>
    <source>
        <strain evidence="3">DSM 45419</strain>
    </source>
</reference>
<organism evidence="2 3">
    <name type="scientific">Geodermatophilus siccatus</name>
    <dbReference type="NCBI Taxonomy" id="1137991"/>
    <lineage>
        <taxon>Bacteria</taxon>
        <taxon>Bacillati</taxon>
        <taxon>Actinomycetota</taxon>
        <taxon>Actinomycetes</taxon>
        <taxon>Geodermatophilales</taxon>
        <taxon>Geodermatophilaceae</taxon>
        <taxon>Geodermatophilus</taxon>
    </lineage>
</organism>
<proteinExistence type="predicted"/>
<feature type="domain" description="GTPase-associated protein 1 N-terminal" evidence="1">
    <location>
        <begin position="7"/>
        <end position="128"/>
    </location>
</feature>
<evidence type="ECO:0000259" key="1">
    <source>
        <dbReference type="Pfam" id="PF20013"/>
    </source>
</evidence>
<accession>A0A1G9R5B5</accession>
<dbReference type="Proteomes" id="UP000198680">
    <property type="component" value="Unassembled WGS sequence"/>
</dbReference>
<protein>
    <recommendedName>
        <fullName evidence="1">GTPase-associated protein 1 N-terminal domain-containing protein</fullName>
    </recommendedName>
</protein>
<dbReference type="OrthoDB" id="4499367at2"/>
<sequence length="554" mass="57884">MSGRACPQALYTSASRTLEGPGFGVYAHSADWPAEVGRTRKALGALVGFHPADGEAYGVLSRDAGRVLYRAVAARADGFGRPGNYLVHLLWDEGGRLGVRELLALRRAGRFLDALPDDATPTADLPPLRVPVAGRAAPALTPDEVDALTPPLAGLLATLAAGSGSCALPVRTASGREVAEVLFAVLPRALTSGVSLHTGTREDVGDTAPVTVRLTDAPARTATAAHDTERARTLLEAASKGELAPDELADLRRLDAWLFADAWAEQDAAGLSADQVASVLESSAAPRWLGRGGNAAAALDLAADSPAVETALRAAVDRWPAVAELVRGRVLAALLDEVFDGSAGPAELAVDVAGVGQADLCAALAGEVRRGRRIARLDRAAGLLVEQALALGVDLPLFRLTGQTWELALLATRREVVGDALLAQWRSSGGWTAEHGELLGHLLVADPGWLARLGDAVPVSALPPALRWAALRMDVAGVEELAAAVATGAAAGRGWALREVVFGSELPAGDVDQVLGRRLELLLVDDGWPRELAQSFARSRGGDDPPRRRRRRGD</sequence>
<dbReference type="RefSeq" id="WP_139177070.1">
    <property type="nucleotide sequence ID" value="NZ_FNHE01000004.1"/>
</dbReference>
<name>A0A1G9R5B5_9ACTN</name>
<dbReference type="EMBL" id="FNHE01000004">
    <property type="protein sequence ID" value="SDM18502.1"/>
    <property type="molecule type" value="Genomic_DNA"/>
</dbReference>
<dbReference type="AlphaFoldDB" id="A0A1G9R5B5"/>
<dbReference type="Pfam" id="PF20013">
    <property type="entry name" value="GAP1-N2"/>
    <property type="match status" value="1"/>
</dbReference>
<evidence type="ECO:0000313" key="3">
    <source>
        <dbReference type="Proteomes" id="UP000198680"/>
    </source>
</evidence>
<gene>
    <name evidence="2" type="ORF">SAMN05660642_01784</name>
</gene>
<dbReference type="InterPro" id="IPR045402">
    <property type="entry name" value="GAP1-N2"/>
</dbReference>
<keyword evidence="3" id="KW-1185">Reference proteome</keyword>
<evidence type="ECO:0000313" key="2">
    <source>
        <dbReference type="EMBL" id="SDM18502.1"/>
    </source>
</evidence>